<comment type="caution">
    <text evidence="14">The sequence shown here is derived from an EMBL/GenBank/DDBJ whole genome shotgun (WGS) entry which is preliminary data.</text>
</comment>
<keyword evidence="7 12" id="KW-0412">Isoleucine biosynthesis</keyword>
<dbReference type="PROSITE" id="PS51672">
    <property type="entry name" value="ACT_LIKE"/>
    <property type="match status" value="1"/>
</dbReference>
<dbReference type="GO" id="GO:0006565">
    <property type="term" value="P:L-serine catabolic process"/>
    <property type="evidence" value="ECO:0007669"/>
    <property type="project" value="TreeGrafter"/>
</dbReference>
<accession>A0A917HV10</accession>
<comment type="pathway">
    <text evidence="3 12">Amino-acid biosynthesis; L-isoleucine biosynthesis; 2-oxobutanoate from L-threonine: step 1/1.</text>
</comment>
<evidence type="ECO:0000256" key="2">
    <source>
        <dbReference type="ARBA" id="ARBA00001933"/>
    </source>
</evidence>
<evidence type="ECO:0000256" key="11">
    <source>
        <dbReference type="ARBA" id="ARBA00025527"/>
    </source>
</evidence>
<dbReference type="FunFam" id="3.40.50.1100:FF:000007">
    <property type="entry name" value="L-threonine dehydratase catabolic TdcB"/>
    <property type="match status" value="1"/>
</dbReference>
<dbReference type="EMBL" id="BMJW01000001">
    <property type="protein sequence ID" value="GGG92017.1"/>
    <property type="molecule type" value="Genomic_DNA"/>
</dbReference>
<dbReference type="InterPro" id="IPR000634">
    <property type="entry name" value="Ser/Thr_deHydtase_PyrdxlP-BS"/>
</dbReference>
<reference evidence="14" key="2">
    <citation type="submission" date="2020-09" db="EMBL/GenBank/DDBJ databases">
        <authorList>
            <person name="Sun Q."/>
            <person name="Zhou Y."/>
        </authorList>
    </citation>
    <scope>NUCLEOTIDE SEQUENCE</scope>
    <source>
        <strain evidence="14">CGMCC 1.15763</strain>
    </source>
</reference>
<dbReference type="GO" id="GO:0004794">
    <property type="term" value="F:threonine deaminase activity"/>
    <property type="evidence" value="ECO:0007669"/>
    <property type="project" value="UniProtKB-UniRule"/>
</dbReference>
<evidence type="ECO:0000313" key="15">
    <source>
        <dbReference type="Proteomes" id="UP000633278"/>
    </source>
</evidence>
<keyword evidence="10 12" id="KW-0100">Branched-chain amino acid biosynthesis</keyword>
<dbReference type="PANTHER" id="PTHR48078:SF11">
    <property type="entry name" value="THREONINE DEHYDRATASE, MITOCHONDRIAL"/>
    <property type="match status" value="1"/>
</dbReference>
<organism evidence="14 15">
    <name type="scientific">Polaribacter pacificus</name>
    <dbReference type="NCBI Taxonomy" id="1775173"/>
    <lineage>
        <taxon>Bacteria</taxon>
        <taxon>Pseudomonadati</taxon>
        <taxon>Bacteroidota</taxon>
        <taxon>Flavobacteriia</taxon>
        <taxon>Flavobacteriales</taxon>
        <taxon>Flavobacteriaceae</taxon>
    </lineage>
</organism>
<comment type="catalytic activity">
    <reaction evidence="1 12">
        <text>L-threonine = 2-oxobutanoate + NH4(+)</text>
        <dbReference type="Rhea" id="RHEA:22108"/>
        <dbReference type="ChEBI" id="CHEBI:16763"/>
        <dbReference type="ChEBI" id="CHEBI:28938"/>
        <dbReference type="ChEBI" id="CHEBI:57926"/>
        <dbReference type="EC" id="4.3.1.19"/>
    </reaction>
</comment>
<keyword evidence="9 12" id="KW-0456">Lyase</keyword>
<keyword evidence="15" id="KW-1185">Reference proteome</keyword>
<comment type="function">
    <text evidence="11 12">Catalyzes the anaerobic formation of alpha-ketobutyrate and ammonia from threonine in a two-step reaction. The first step involved a dehydration of threonine and a production of enamine intermediates (aminocrotonate), which tautomerizes to its imine form (iminobutyrate). Both intermediates are unstable and short-lived. The second step is the nonenzymatic hydrolysis of the enamine/imine intermediates to form 2-ketobutyrate and free ammonia. In the low water environment of the cell, the second step is accelerated by RidA.</text>
</comment>
<evidence type="ECO:0000256" key="6">
    <source>
        <dbReference type="ARBA" id="ARBA00022605"/>
    </source>
</evidence>
<dbReference type="NCBIfam" id="NF006390">
    <property type="entry name" value="PRK08639.1"/>
    <property type="match status" value="1"/>
</dbReference>
<proteinExistence type="inferred from homology"/>
<evidence type="ECO:0000256" key="10">
    <source>
        <dbReference type="ARBA" id="ARBA00023304"/>
    </source>
</evidence>
<evidence type="ECO:0000256" key="8">
    <source>
        <dbReference type="ARBA" id="ARBA00022898"/>
    </source>
</evidence>
<evidence type="ECO:0000259" key="13">
    <source>
        <dbReference type="PROSITE" id="PS51672"/>
    </source>
</evidence>
<dbReference type="GO" id="GO:0006567">
    <property type="term" value="P:L-threonine catabolic process"/>
    <property type="evidence" value="ECO:0007669"/>
    <property type="project" value="TreeGrafter"/>
</dbReference>
<keyword evidence="8 12" id="KW-0663">Pyridoxal phosphate</keyword>
<dbReference type="InterPro" id="IPR001721">
    <property type="entry name" value="TD_ACT-like"/>
</dbReference>
<dbReference type="AlphaFoldDB" id="A0A917HV10"/>
<comment type="subunit">
    <text evidence="5 12">Homotetramer.</text>
</comment>
<evidence type="ECO:0000256" key="9">
    <source>
        <dbReference type="ARBA" id="ARBA00023239"/>
    </source>
</evidence>
<comment type="similarity">
    <text evidence="4 12">Belongs to the serine/threonine dehydratase family.</text>
</comment>
<dbReference type="GO" id="GO:0009097">
    <property type="term" value="P:isoleucine biosynthetic process"/>
    <property type="evidence" value="ECO:0007669"/>
    <property type="project" value="UniProtKB-UniRule"/>
</dbReference>
<dbReference type="GO" id="GO:0030170">
    <property type="term" value="F:pyridoxal phosphate binding"/>
    <property type="evidence" value="ECO:0007669"/>
    <property type="project" value="InterPro"/>
</dbReference>
<dbReference type="SUPFAM" id="SSF53686">
    <property type="entry name" value="Tryptophan synthase beta subunit-like PLP-dependent enzymes"/>
    <property type="match status" value="1"/>
</dbReference>
<reference evidence="14" key="1">
    <citation type="journal article" date="2014" name="Int. J. Syst. Evol. Microbiol.">
        <title>Complete genome sequence of Corynebacterium casei LMG S-19264T (=DSM 44701T), isolated from a smear-ripened cheese.</title>
        <authorList>
            <consortium name="US DOE Joint Genome Institute (JGI-PGF)"/>
            <person name="Walter F."/>
            <person name="Albersmeier A."/>
            <person name="Kalinowski J."/>
            <person name="Ruckert C."/>
        </authorList>
    </citation>
    <scope>NUCLEOTIDE SEQUENCE</scope>
    <source>
        <strain evidence="14">CGMCC 1.15763</strain>
    </source>
</reference>
<dbReference type="InterPro" id="IPR050147">
    <property type="entry name" value="Ser/Thr_Dehydratase"/>
</dbReference>
<protein>
    <recommendedName>
        <fullName evidence="12">L-threonine dehydratase</fullName>
        <ecNumber evidence="12">4.3.1.19</ecNumber>
    </recommendedName>
    <alternativeName>
        <fullName evidence="12">Threonine deaminase</fullName>
    </alternativeName>
</protein>
<dbReference type="InterPro" id="IPR011820">
    <property type="entry name" value="IlvA"/>
</dbReference>
<comment type="cofactor">
    <cofactor evidence="2 12">
        <name>pyridoxal 5'-phosphate</name>
        <dbReference type="ChEBI" id="CHEBI:597326"/>
    </cofactor>
</comment>
<dbReference type="Proteomes" id="UP000633278">
    <property type="component" value="Unassembled WGS sequence"/>
</dbReference>
<dbReference type="CDD" id="cd01562">
    <property type="entry name" value="Thr-dehyd"/>
    <property type="match status" value="1"/>
</dbReference>
<evidence type="ECO:0000256" key="3">
    <source>
        <dbReference type="ARBA" id="ARBA00004810"/>
    </source>
</evidence>
<dbReference type="NCBIfam" id="TIGR02079">
    <property type="entry name" value="THD1"/>
    <property type="match status" value="1"/>
</dbReference>
<dbReference type="GO" id="GO:0003941">
    <property type="term" value="F:L-serine ammonia-lyase activity"/>
    <property type="evidence" value="ECO:0007669"/>
    <property type="project" value="TreeGrafter"/>
</dbReference>
<feature type="domain" description="ACT-like" evidence="13">
    <location>
        <begin position="338"/>
        <end position="412"/>
    </location>
</feature>
<evidence type="ECO:0000256" key="1">
    <source>
        <dbReference type="ARBA" id="ARBA00001274"/>
    </source>
</evidence>
<dbReference type="Gene3D" id="3.40.50.1100">
    <property type="match status" value="2"/>
</dbReference>
<dbReference type="CDD" id="cd04907">
    <property type="entry name" value="ACT_ThrD-I_2"/>
    <property type="match status" value="1"/>
</dbReference>
<evidence type="ECO:0000313" key="14">
    <source>
        <dbReference type="EMBL" id="GGG92017.1"/>
    </source>
</evidence>
<dbReference type="InterPro" id="IPR036052">
    <property type="entry name" value="TrpB-like_PALP_sf"/>
</dbReference>
<evidence type="ECO:0000256" key="5">
    <source>
        <dbReference type="ARBA" id="ARBA00011881"/>
    </source>
</evidence>
<evidence type="ECO:0000256" key="7">
    <source>
        <dbReference type="ARBA" id="ARBA00022624"/>
    </source>
</evidence>
<dbReference type="InterPro" id="IPR001926">
    <property type="entry name" value="TrpB-like_PALP"/>
</dbReference>
<evidence type="ECO:0000256" key="12">
    <source>
        <dbReference type="RuleBase" id="RU362012"/>
    </source>
</evidence>
<dbReference type="Pfam" id="PF00585">
    <property type="entry name" value="Thr_dehydrat_C"/>
    <property type="match status" value="1"/>
</dbReference>
<sequence length="421" mass="46496">MNIQTSTYYPKLEDIQRAVTSLKDVVTVTPLSQNINYSRKLDATVLLKREDLQQVRSYKIRGAYHKISSLTEEELQKGIVCASAGNHAQGVAFACQKLKIYGTIFMPTPTPKQKLDQVKMFGGKYVTVALVGDTFDDAQKEAAFTCETQGKTFVHPFDDPKIIEGQATVGLEILEQTKEPIDYVFIPVGGGGLASGLSSVFKMLSPNTKIIGVEPEGAASMKTALAQGSNVRLSSIDKFVDGAAVQQVGALTYEICKKNLDAMMTVPEGKVCQTILDLYSKDAIVVEPAGALTLAALDSYADEIKGKTVVCIVSGSNNDITRTPEIKERAMLYNGLKHYFIIRFPQRAGALKEFVVHVLGEQDDITYFEYAKKHSREDGPAIVGVELKHKDHLQPLLMRMKKMNFYGDYLNDKPDLFQFLI</sequence>
<keyword evidence="6 12" id="KW-0028">Amino-acid biosynthesis</keyword>
<name>A0A917HV10_9FLAO</name>
<dbReference type="PANTHER" id="PTHR48078">
    <property type="entry name" value="THREONINE DEHYDRATASE, MITOCHONDRIAL-RELATED"/>
    <property type="match status" value="1"/>
</dbReference>
<gene>
    <name evidence="12 14" type="primary">ilvA</name>
    <name evidence="14" type="ORF">GCM10011416_06020</name>
</gene>
<dbReference type="Pfam" id="PF00291">
    <property type="entry name" value="PALP"/>
    <property type="match status" value="1"/>
</dbReference>
<dbReference type="PROSITE" id="PS00165">
    <property type="entry name" value="DEHYDRATASE_SER_THR"/>
    <property type="match status" value="1"/>
</dbReference>
<dbReference type="RefSeq" id="WP_188597788.1">
    <property type="nucleotide sequence ID" value="NZ_BMJW01000001.1"/>
</dbReference>
<dbReference type="EC" id="4.3.1.19" evidence="12"/>
<evidence type="ECO:0000256" key="4">
    <source>
        <dbReference type="ARBA" id="ARBA00010869"/>
    </source>
</evidence>